<comment type="caution">
    <text evidence="2">The sequence shown here is derived from an EMBL/GenBank/DDBJ whole genome shotgun (WGS) entry which is preliminary data.</text>
</comment>
<evidence type="ECO:0000259" key="1">
    <source>
        <dbReference type="PROSITE" id="PS51186"/>
    </source>
</evidence>
<dbReference type="RefSeq" id="WP_127072821.1">
    <property type="nucleotide sequence ID" value="NZ_BMKB01000002.1"/>
</dbReference>
<organism evidence="2 3">
    <name type="scientific">Pelagibacterium lentulum</name>
    <dbReference type="NCBI Taxonomy" id="2029865"/>
    <lineage>
        <taxon>Bacteria</taxon>
        <taxon>Pseudomonadati</taxon>
        <taxon>Pseudomonadota</taxon>
        <taxon>Alphaproteobacteria</taxon>
        <taxon>Hyphomicrobiales</taxon>
        <taxon>Devosiaceae</taxon>
        <taxon>Pelagibacterium</taxon>
    </lineage>
</organism>
<accession>A0A916R903</accession>
<proteinExistence type="predicted"/>
<dbReference type="AlphaFoldDB" id="A0A916R903"/>
<dbReference type="InterPro" id="IPR000182">
    <property type="entry name" value="GNAT_dom"/>
</dbReference>
<dbReference type="EMBL" id="BMKB01000002">
    <property type="protein sequence ID" value="GGA44971.1"/>
    <property type="molecule type" value="Genomic_DNA"/>
</dbReference>
<dbReference type="PROSITE" id="PS51186">
    <property type="entry name" value="GNAT"/>
    <property type="match status" value="1"/>
</dbReference>
<gene>
    <name evidence="2" type="ORF">GCM10011499_13330</name>
</gene>
<dbReference type="Pfam" id="PF00583">
    <property type="entry name" value="Acetyltransf_1"/>
    <property type="match status" value="1"/>
</dbReference>
<evidence type="ECO:0000313" key="2">
    <source>
        <dbReference type="EMBL" id="GGA44971.1"/>
    </source>
</evidence>
<dbReference type="Gene3D" id="3.40.630.30">
    <property type="match status" value="1"/>
</dbReference>
<dbReference type="OrthoDB" id="9815099at2"/>
<dbReference type="Proteomes" id="UP000596977">
    <property type="component" value="Unassembled WGS sequence"/>
</dbReference>
<dbReference type="GO" id="GO:0016747">
    <property type="term" value="F:acyltransferase activity, transferring groups other than amino-acyl groups"/>
    <property type="evidence" value="ECO:0007669"/>
    <property type="project" value="InterPro"/>
</dbReference>
<dbReference type="SUPFAM" id="SSF55729">
    <property type="entry name" value="Acyl-CoA N-acyltransferases (Nat)"/>
    <property type="match status" value="1"/>
</dbReference>
<reference evidence="2 3" key="1">
    <citation type="journal article" date="2014" name="Int. J. Syst. Evol. Microbiol.">
        <title>Complete genome sequence of Corynebacterium casei LMG S-19264T (=DSM 44701T), isolated from a smear-ripened cheese.</title>
        <authorList>
            <consortium name="US DOE Joint Genome Institute (JGI-PGF)"/>
            <person name="Walter F."/>
            <person name="Albersmeier A."/>
            <person name="Kalinowski J."/>
            <person name="Ruckert C."/>
        </authorList>
    </citation>
    <scope>NUCLEOTIDE SEQUENCE [LARGE SCALE GENOMIC DNA]</scope>
    <source>
        <strain evidence="2 3">CGMCC 1.15896</strain>
    </source>
</reference>
<name>A0A916R903_9HYPH</name>
<feature type="domain" description="N-acetyltransferase" evidence="1">
    <location>
        <begin position="18"/>
        <end position="164"/>
    </location>
</feature>
<keyword evidence="3" id="KW-1185">Reference proteome</keyword>
<protein>
    <submittedName>
        <fullName evidence="2">N-acetyltransferase GCN5</fullName>
    </submittedName>
</protein>
<dbReference type="CDD" id="cd04301">
    <property type="entry name" value="NAT_SF"/>
    <property type="match status" value="1"/>
</dbReference>
<sequence>MTISTPHAADFVTQPEALAIRPETPFDEAWIENLHEVSFGPGRFARAAFRVRERFDVDPSLCWIAELGGKRAASVRMTPISVGGRNGYLLGPLMTDPVFRKQGAGRTLVAHVCDLALERKGIDFVLLVGDRAYYEPLGFVPTTPRAIVFPGPVDPDRVLINTRDEALAANLKGDVAGFID</sequence>
<dbReference type="InterPro" id="IPR016181">
    <property type="entry name" value="Acyl_CoA_acyltransferase"/>
</dbReference>
<evidence type="ECO:0000313" key="3">
    <source>
        <dbReference type="Proteomes" id="UP000596977"/>
    </source>
</evidence>